<dbReference type="EMBL" id="KZ502309">
    <property type="protein sequence ID" value="PKU80828.1"/>
    <property type="molecule type" value="Genomic_DNA"/>
</dbReference>
<reference evidence="1 2" key="1">
    <citation type="journal article" date="2016" name="Sci. Rep.">
        <title>The Dendrobium catenatum Lindl. genome sequence provides insights into polysaccharide synthase, floral development and adaptive evolution.</title>
        <authorList>
            <person name="Zhang G.Q."/>
            <person name="Xu Q."/>
            <person name="Bian C."/>
            <person name="Tsai W.C."/>
            <person name="Yeh C.M."/>
            <person name="Liu K.W."/>
            <person name="Yoshida K."/>
            <person name="Zhang L.S."/>
            <person name="Chang S.B."/>
            <person name="Chen F."/>
            <person name="Shi Y."/>
            <person name="Su Y.Y."/>
            <person name="Zhang Y.Q."/>
            <person name="Chen L.J."/>
            <person name="Yin Y."/>
            <person name="Lin M."/>
            <person name="Huang H."/>
            <person name="Deng H."/>
            <person name="Wang Z.W."/>
            <person name="Zhu S.L."/>
            <person name="Zhao X."/>
            <person name="Deng C."/>
            <person name="Niu S.C."/>
            <person name="Huang J."/>
            <person name="Wang M."/>
            <person name="Liu G.H."/>
            <person name="Yang H.J."/>
            <person name="Xiao X.J."/>
            <person name="Hsiao Y.Y."/>
            <person name="Wu W.L."/>
            <person name="Chen Y.Y."/>
            <person name="Mitsuda N."/>
            <person name="Ohme-Takagi M."/>
            <person name="Luo Y.B."/>
            <person name="Van de Peer Y."/>
            <person name="Liu Z.J."/>
        </authorList>
    </citation>
    <scope>NUCLEOTIDE SEQUENCE [LARGE SCALE GENOMIC DNA]</scope>
    <source>
        <tissue evidence="1">The whole plant</tissue>
    </source>
</reference>
<dbReference type="Proteomes" id="UP000233837">
    <property type="component" value="Unassembled WGS sequence"/>
</dbReference>
<name>A0A2I0WYU5_9ASPA</name>
<proteinExistence type="predicted"/>
<evidence type="ECO:0000313" key="1">
    <source>
        <dbReference type="EMBL" id="PKU80828.1"/>
    </source>
</evidence>
<protein>
    <submittedName>
        <fullName evidence="1">Uncharacterized protein</fullName>
    </submittedName>
</protein>
<keyword evidence="2" id="KW-1185">Reference proteome</keyword>
<dbReference type="AlphaFoldDB" id="A0A2I0WYU5"/>
<organism evidence="1 2">
    <name type="scientific">Dendrobium catenatum</name>
    <dbReference type="NCBI Taxonomy" id="906689"/>
    <lineage>
        <taxon>Eukaryota</taxon>
        <taxon>Viridiplantae</taxon>
        <taxon>Streptophyta</taxon>
        <taxon>Embryophyta</taxon>
        <taxon>Tracheophyta</taxon>
        <taxon>Spermatophyta</taxon>
        <taxon>Magnoliopsida</taxon>
        <taxon>Liliopsida</taxon>
        <taxon>Asparagales</taxon>
        <taxon>Orchidaceae</taxon>
        <taxon>Epidendroideae</taxon>
        <taxon>Malaxideae</taxon>
        <taxon>Dendrobiinae</taxon>
        <taxon>Dendrobium</taxon>
    </lineage>
</organism>
<accession>A0A2I0WYU5</accession>
<gene>
    <name evidence="1" type="ORF">MA16_Dca009239</name>
</gene>
<evidence type="ECO:0000313" key="2">
    <source>
        <dbReference type="Proteomes" id="UP000233837"/>
    </source>
</evidence>
<sequence>MMQPFRFCSLNDPARKHRSGIRNLKVGFSERRDKRNIQRIILNKLQDVQLFRLKNIQMSIKKMRVCPM</sequence>
<reference evidence="1 2" key="2">
    <citation type="journal article" date="2017" name="Nature">
        <title>The Apostasia genome and the evolution of orchids.</title>
        <authorList>
            <person name="Zhang G.Q."/>
            <person name="Liu K.W."/>
            <person name="Li Z."/>
            <person name="Lohaus R."/>
            <person name="Hsiao Y.Y."/>
            <person name="Niu S.C."/>
            <person name="Wang J.Y."/>
            <person name="Lin Y.C."/>
            <person name="Xu Q."/>
            <person name="Chen L.J."/>
            <person name="Yoshida K."/>
            <person name="Fujiwara S."/>
            <person name="Wang Z.W."/>
            <person name="Zhang Y.Q."/>
            <person name="Mitsuda N."/>
            <person name="Wang M."/>
            <person name="Liu G.H."/>
            <person name="Pecoraro L."/>
            <person name="Huang H.X."/>
            <person name="Xiao X.J."/>
            <person name="Lin M."/>
            <person name="Wu X.Y."/>
            <person name="Wu W.L."/>
            <person name="Chen Y.Y."/>
            <person name="Chang S.B."/>
            <person name="Sakamoto S."/>
            <person name="Ohme-Takagi M."/>
            <person name="Yagi M."/>
            <person name="Zeng S.J."/>
            <person name="Shen C.Y."/>
            <person name="Yeh C.M."/>
            <person name="Luo Y.B."/>
            <person name="Tsai W.C."/>
            <person name="Van de Peer Y."/>
            <person name="Liu Z.J."/>
        </authorList>
    </citation>
    <scope>NUCLEOTIDE SEQUENCE [LARGE SCALE GENOMIC DNA]</scope>
    <source>
        <tissue evidence="1">The whole plant</tissue>
    </source>
</reference>